<dbReference type="OrthoDB" id="2351239at2"/>
<dbReference type="Proteomes" id="UP000245624">
    <property type="component" value="Unassembled WGS sequence"/>
</dbReference>
<sequence>MYKKLLASAGIGSAEVDTQLTNERLRPGDILQGKVVIKGGRIEQKVDKINLFVMTEALRERNDRKHYENIVLHRFALNESFLIGVGETKVIDFEFPLPIHTPPTINRTRAWIQTGLDIPQAIDPNDRDYLQVAPHKWMDTCLQALTNELAFELKKVDMEYSDHHGYIQEFEFRPLKEFKADLDELEAVFLLQEDRIEIVLQVDRKAKGLRSLFAEALDMDEHNVRITILESEMEQGTLYVAKRLKDVISQYIEN</sequence>
<dbReference type="EMBL" id="QGTD01000001">
    <property type="protein sequence ID" value="PWU70288.1"/>
    <property type="molecule type" value="Genomic_DNA"/>
</dbReference>
<dbReference type="AlphaFoldDB" id="A0A317L5W4"/>
<dbReference type="Pfam" id="PF07070">
    <property type="entry name" value="Spo0M"/>
    <property type="match status" value="1"/>
</dbReference>
<dbReference type="PANTHER" id="PTHR40053">
    <property type="entry name" value="SPORULATION-CONTROL PROTEIN SPO0M"/>
    <property type="match status" value="1"/>
</dbReference>
<comment type="caution">
    <text evidence="1">The sequence shown here is derived from an EMBL/GenBank/DDBJ whole genome shotgun (WGS) entry which is preliminary data.</text>
</comment>
<gene>
    <name evidence="1" type="ORF">DLJ74_00135</name>
</gene>
<protein>
    <submittedName>
        <fullName evidence="1">Sporulation protein SpoOM</fullName>
    </submittedName>
</protein>
<dbReference type="PANTHER" id="PTHR40053:SF1">
    <property type="entry name" value="SPORULATION-CONTROL PROTEIN SPO0M"/>
    <property type="match status" value="1"/>
</dbReference>
<reference evidence="1 2" key="1">
    <citation type="submission" date="2018-05" db="EMBL/GenBank/DDBJ databases">
        <title>Genomic analysis of Gracilibacillus dipsosauri DD1 reveals novel features of a salt-tolerant amylase.</title>
        <authorList>
            <person name="Deutch C.E."/>
            <person name="Yang S."/>
        </authorList>
    </citation>
    <scope>NUCLEOTIDE SEQUENCE [LARGE SCALE GENOMIC DNA]</scope>
    <source>
        <strain evidence="1 2">DD1</strain>
    </source>
</reference>
<organism evidence="1 2">
    <name type="scientific">Gracilibacillus dipsosauri</name>
    <dbReference type="NCBI Taxonomy" id="178340"/>
    <lineage>
        <taxon>Bacteria</taxon>
        <taxon>Bacillati</taxon>
        <taxon>Bacillota</taxon>
        <taxon>Bacilli</taxon>
        <taxon>Bacillales</taxon>
        <taxon>Bacillaceae</taxon>
        <taxon>Gracilibacillus</taxon>
    </lineage>
</organism>
<keyword evidence="2" id="KW-1185">Reference proteome</keyword>
<dbReference type="InterPro" id="IPR009776">
    <property type="entry name" value="Spore_0_M"/>
</dbReference>
<proteinExistence type="predicted"/>
<dbReference type="RefSeq" id="WP_054788075.1">
    <property type="nucleotide sequence ID" value="NZ_JAJUIE010000075.1"/>
</dbReference>
<name>A0A317L5W4_9BACI</name>
<evidence type="ECO:0000313" key="2">
    <source>
        <dbReference type="Proteomes" id="UP000245624"/>
    </source>
</evidence>
<evidence type="ECO:0000313" key="1">
    <source>
        <dbReference type="EMBL" id="PWU70288.1"/>
    </source>
</evidence>
<accession>A0A317L5W4</accession>